<feature type="transmembrane region" description="Helical" evidence="6">
    <location>
        <begin position="286"/>
        <end position="310"/>
    </location>
</feature>
<evidence type="ECO:0000256" key="6">
    <source>
        <dbReference type="SAM" id="Phobius"/>
    </source>
</evidence>
<evidence type="ECO:0000256" key="3">
    <source>
        <dbReference type="ARBA" id="ARBA00022692"/>
    </source>
</evidence>
<keyword evidence="4 6" id="KW-1133">Transmembrane helix</keyword>
<dbReference type="InterPro" id="IPR002293">
    <property type="entry name" value="AA/rel_permease1"/>
</dbReference>
<protein>
    <submittedName>
        <fullName evidence="7">Amino acid permease-associated region</fullName>
    </submittedName>
</protein>
<evidence type="ECO:0000256" key="1">
    <source>
        <dbReference type="ARBA" id="ARBA00004651"/>
    </source>
</evidence>
<dbReference type="eggNOG" id="COG0531">
    <property type="taxonomic scope" value="Bacteria"/>
</dbReference>
<dbReference type="Proteomes" id="UP000000771">
    <property type="component" value="Chromosome"/>
</dbReference>
<evidence type="ECO:0000256" key="2">
    <source>
        <dbReference type="ARBA" id="ARBA00022475"/>
    </source>
</evidence>
<feature type="transmembrane region" description="Helical" evidence="6">
    <location>
        <begin position="341"/>
        <end position="359"/>
    </location>
</feature>
<organism evidence="7 8">
    <name type="scientific">Acidimicrobium ferrooxidans (strain DSM 10331 / JCM 15462 / NBRC 103882 / ICP)</name>
    <dbReference type="NCBI Taxonomy" id="525909"/>
    <lineage>
        <taxon>Bacteria</taxon>
        <taxon>Bacillati</taxon>
        <taxon>Actinomycetota</taxon>
        <taxon>Acidimicrobiia</taxon>
        <taxon>Acidimicrobiales</taxon>
        <taxon>Acidimicrobiaceae</taxon>
        <taxon>Acidimicrobium</taxon>
    </lineage>
</organism>
<dbReference type="OrthoDB" id="9762947at2"/>
<dbReference type="PANTHER" id="PTHR42770:SF7">
    <property type="entry name" value="MEMBRANE PROTEIN"/>
    <property type="match status" value="1"/>
</dbReference>
<dbReference type="KEGG" id="afo:Afer_1325"/>
<dbReference type="RefSeq" id="WP_015798735.1">
    <property type="nucleotide sequence ID" value="NC_013124.1"/>
</dbReference>
<proteinExistence type="predicted"/>
<dbReference type="PANTHER" id="PTHR42770">
    <property type="entry name" value="AMINO ACID TRANSPORTER-RELATED"/>
    <property type="match status" value="1"/>
</dbReference>
<feature type="transmembrane region" description="Helical" evidence="6">
    <location>
        <begin position="426"/>
        <end position="442"/>
    </location>
</feature>
<evidence type="ECO:0000256" key="4">
    <source>
        <dbReference type="ARBA" id="ARBA00022989"/>
    </source>
</evidence>
<evidence type="ECO:0000313" key="7">
    <source>
        <dbReference type="EMBL" id="ACU54251.1"/>
    </source>
</evidence>
<dbReference type="InterPro" id="IPR050367">
    <property type="entry name" value="APC_superfamily"/>
</dbReference>
<keyword evidence="2" id="KW-1003">Cell membrane</keyword>
<feature type="transmembrane region" description="Helical" evidence="6">
    <location>
        <begin position="239"/>
        <end position="266"/>
    </location>
</feature>
<dbReference type="GO" id="GO:0022857">
    <property type="term" value="F:transmembrane transporter activity"/>
    <property type="evidence" value="ECO:0007669"/>
    <property type="project" value="InterPro"/>
</dbReference>
<evidence type="ECO:0000256" key="5">
    <source>
        <dbReference type="ARBA" id="ARBA00023136"/>
    </source>
</evidence>
<feature type="transmembrane region" description="Helical" evidence="6">
    <location>
        <begin position="158"/>
        <end position="177"/>
    </location>
</feature>
<dbReference type="GO" id="GO:0005886">
    <property type="term" value="C:plasma membrane"/>
    <property type="evidence" value="ECO:0007669"/>
    <property type="project" value="UniProtKB-SubCell"/>
</dbReference>
<keyword evidence="5 6" id="KW-0472">Membrane</keyword>
<dbReference type="Gene3D" id="1.20.1740.10">
    <property type="entry name" value="Amino acid/polyamine transporter I"/>
    <property type="match status" value="1"/>
</dbReference>
<feature type="transmembrane region" description="Helical" evidence="6">
    <location>
        <begin position="127"/>
        <end position="146"/>
    </location>
</feature>
<dbReference type="Pfam" id="PF13520">
    <property type="entry name" value="AA_permease_2"/>
    <property type="match status" value="1"/>
</dbReference>
<evidence type="ECO:0000313" key="8">
    <source>
        <dbReference type="Proteomes" id="UP000000771"/>
    </source>
</evidence>
<feature type="transmembrane region" description="Helical" evidence="6">
    <location>
        <begin position="365"/>
        <end position="389"/>
    </location>
</feature>
<name>C7LZU3_ACIFD</name>
<dbReference type="AlphaFoldDB" id="C7LZU3"/>
<keyword evidence="3 6" id="KW-0812">Transmembrane</keyword>
<dbReference type="EMBL" id="CP001631">
    <property type="protein sequence ID" value="ACU54251.1"/>
    <property type="molecule type" value="Genomic_DNA"/>
</dbReference>
<dbReference type="HOGENOM" id="CLU_045974_0_0_11"/>
<accession>C7LZU3</accession>
<sequence length="464" mass="47842">MTRERTGGGQGLARGALRPMNVLAIAVAAISPTTSVFLVFGAGIATAGTGVVAAFAIGAVIAIAMALCYAEVGSLFPSAGGAYTIVRRALGPIGGGVVNVLFLVLGVVVTASILVAAATYLQSLAPALPVNWTAFAMMAIITLLSLDRISPTSWMTAAMLVLELAVITVFAIAAFAHPALPGRLLVHPVVPIGSKGVLGTVGLSAVLIAVVPALFAYNGYDWPLYFAEETTDRRALPRAVLLAVGISVLFELAAVVAATLAIHGLAHTAQSASPLSLIADRVMGPTGAKILLVGVIIAMFDTGLAGNLAYARIYYASGRDEMWPLAALNRFFAHVSPRTKVPTWGFLVLFVGNGILAIFTSLNNLITFTGVIIVTIYLLVAVSALVARVRERRSSGVFRMPLWPVPAVVAIGGVVLALSQQSKGDLIITAVIVVVGVVVTLARRGASTLGGAPVADLPMPEDHA</sequence>
<comment type="subcellular location">
    <subcellularLocation>
        <location evidence="1">Cell membrane</location>
        <topology evidence="1">Multi-pass membrane protein</topology>
    </subcellularLocation>
</comment>
<dbReference type="STRING" id="525909.Afer_1325"/>
<feature type="transmembrane region" description="Helical" evidence="6">
    <location>
        <begin position="97"/>
        <end position="121"/>
    </location>
</feature>
<gene>
    <name evidence="7" type="ordered locus">Afer_1325</name>
</gene>
<feature type="transmembrane region" description="Helical" evidence="6">
    <location>
        <begin position="197"/>
        <end position="218"/>
    </location>
</feature>
<feature type="transmembrane region" description="Helical" evidence="6">
    <location>
        <begin position="21"/>
        <end position="45"/>
    </location>
</feature>
<keyword evidence="8" id="KW-1185">Reference proteome</keyword>
<reference evidence="7 8" key="1">
    <citation type="journal article" date="2009" name="Stand. Genomic Sci.">
        <title>Complete genome sequence of Acidimicrobium ferrooxidans type strain (ICP).</title>
        <authorList>
            <person name="Clum A."/>
            <person name="Nolan M."/>
            <person name="Lang E."/>
            <person name="Glavina Del Rio T."/>
            <person name="Tice H."/>
            <person name="Copeland A."/>
            <person name="Cheng J.F."/>
            <person name="Lucas S."/>
            <person name="Chen F."/>
            <person name="Bruce D."/>
            <person name="Goodwin L."/>
            <person name="Pitluck S."/>
            <person name="Ivanova N."/>
            <person name="Mavrommatis K."/>
            <person name="Mikhailova N."/>
            <person name="Pati A."/>
            <person name="Chen A."/>
            <person name="Palaniappan K."/>
            <person name="Goker M."/>
            <person name="Spring S."/>
            <person name="Land M."/>
            <person name="Hauser L."/>
            <person name="Chang Y.J."/>
            <person name="Jeffries C.C."/>
            <person name="Chain P."/>
            <person name="Bristow J."/>
            <person name="Eisen J.A."/>
            <person name="Markowitz V."/>
            <person name="Hugenholtz P."/>
            <person name="Kyrpides N.C."/>
            <person name="Klenk H.P."/>
            <person name="Lapidus A."/>
        </authorList>
    </citation>
    <scope>NUCLEOTIDE SEQUENCE [LARGE SCALE GENOMIC DNA]</scope>
    <source>
        <strain evidence="8">DSM 10331 / JCM 15462 / NBRC 103882 / ICP</strain>
    </source>
</reference>
<dbReference type="PIRSF" id="PIRSF006060">
    <property type="entry name" value="AA_transporter"/>
    <property type="match status" value="1"/>
</dbReference>
<feature type="transmembrane region" description="Helical" evidence="6">
    <location>
        <begin position="401"/>
        <end position="420"/>
    </location>
</feature>
<feature type="transmembrane region" description="Helical" evidence="6">
    <location>
        <begin position="51"/>
        <end position="76"/>
    </location>
</feature>